<evidence type="ECO:0000256" key="2">
    <source>
        <dbReference type="ARBA" id="ARBA00004734"/>
    </source>
</evidence>
<dbReference type="GO" id="GO:0044208">
    <property type="term" value="P:'de novo' AMP biosynthetic process"/>
    <property type="evidence" value="ECO:0007669"/>
    <property type="project" value="UniProtKB-UniPathway"/>
</dbReference>
<dbReference type="PANTHER" id="PTHR43411:SF1">
    <property type="entry name" value="ADENYLOSUCCINATE LYASE"/>
    <property type="match status" value="1"/>
</dbReference>
<comment type="caution">
    <text evidence="16">The sequence shown here is derived from an EMBL/GenBank/DDBJ whole genome shotgun (WGS) entry which is preliminary data.</text>
</comment>
<dbReference type="AlphaFoldDB" id="A0A1F5FU21"/>
<proteinExistence type="inferred from homology"/>
<dbReference type="GO" id="GO:0070626">
    <property type="term" value="F:(S)-2-(5-amino-1-(5-phospho-D-ribosyl)imidazole-4-carboxamido) succinate lyase (fumarate-forming) activity"/>
    <property type="evidence" value="ECO:0007669"/>
    <property type="project" value="RHEA"/>
</dbReference>
<evidence type="ECO:0000256" key="5">
    <source>
        <dbReference type="ARBA" id="ARBA00017058"/>
    </source>
</evidence>
<dbReference type="Pfam" id="PF08328">
    <property type="entry name" value="ASL_C"/>
    <property type="match status" value="1"/>
</dbReference>
<evidence type="ECO:0000313" key="16">
    <source>
        <dbReference type="EMBL" id="OGD83108.1"/>
    </source>
</evidence>
<evidence type="ECO:0000259" key="14">
    <source>
        <dbReference type="Pfam" id="PF00206"/>
    </source>
</evidence>
<dbReference type="Gene3D" id="1.20.200.10">
    <property type="entry name" value="Fumarase/aspartase (Central domain)"/>
    <property type="match status" value="1"/>
</dbReference>
<dbReference type="UniPathway" id="UPA00074">
    <property type="reaction ID" value="UER00132"/>
</dbReference>
<dbReference type="InterPro" id="IPR008948">
    <property type="entry name" value="L-Aspartase-like"/>
</dbReference>
<comment type="function">
    <text evidence="9">Catalyzes two reactions in de novo purine nucleotide biosynthesis. Catalyzes the breakdown of 5-aminoimidazole- (N-succinylocarboxamide) ribotide (SAICAR or 2-[5-amino-1-(5-phospho-beta-D-ribosyl)imidazole-4-carboxamido]succinate) to 5-aminoimidazole-4-carboxamide ribotide (AICAR or 5-amino-1-(5-phospho-beta-D-ribosyl)imidazole-4-carboxamide) and fumarate, and of adenylosuccinate (ADS or N(6)-(1,2-dicarboxyethyl)-AMP) to adenosine monophosphate (AMP) and fumarate.</text>
</comment>
<dbReference type="InterPro" id="IPR024083">
    <property type="entry name" value="Fumarase/histidase_N"/>
</dbReference>
<dbReference type="EC" id="4.3.2.2" evidence="4 12"/>
<evidence type="ECO:0000313" key="17">
    <source>
        <dbReference type="Proteomes" id="UP000179252"/>
    </source>
</evidence>
<dbReference type="NCBIfam" id="NF006764">
    <property type="entry name" value="PRK09285.1"/>
    <property type="match status" value="1"/>
</dbReference>
<dbReference type="UniPathway" id="UPA00075">
    <property type="reaction ID" value="UER00336"/>
</dbReference>
<dbReference type="NCBIfam" id="TIGR00928">
    <property type="entry name" value="purB"/>
    <property type="match status" value="1"/>
</dbReference>
<dbReference type="InterPro" id="IPR000362">
    <property type="entry name" value="Fumarate_lyase_fam"/>
</dbReference>
<comment type="catalytic activity">
    <reaction evidence="8">
        <text>(2S)-2-[5-amino-1-(5-phospho-beta-D-ribosyl)imidazole-4-carboxamido]succinate = 5-amino-1-(5-phospho-beta-D-ribosyl)imidazole-4-carboxamide + fumarate</text>
        <dbReference type="Rhea" id="RHEA:23920"/>
        <dbReference type="ChEBI" id="CHEBI:29806"/>
        <dbReference type="ChEBI" id="CHEBI:58443"/>
        <dbReference type="ChEBI" id="CHEBI:58475"/>
        <dbReference type="EC" id="4.3.2.2"/>
    </reaction>
    <physiologicalReaction direction="left-to-right" evidence="8">
        <dbReference type="Rhea" id="RHEA:23921"/>
    </physiologicalReaction>
</comment>
<dbReference type="Gene3D" id="1.10.40.30">
    <property type="entry name" value="Fumarase/aspartase (C-terminal domain)"/>
    <property type="match status" value="1"/>
</dbReference>
<evidence type="ECO:0000256" key="1">
    <source>
        <dbReference type="ARBA" id="ARBA00004706"/>
    </source>
</evidence>
<evidence type="ECO:0000259" key="15">
    <source>
        <dbReference type="Pfam" id="PF08328"/>
    </source>
</evidence>
<keyword evidence="7 13" id="KW-0456">Lyase</keyword>
<protein>
    <recommendedName>
        <fullName evidence="5 12">Adenylosuccinate lyase</fullName>
        <shortName evidence="13">ASL</shortName>
        <ecNumber evidence="4 12">4.3.2.2</ecNumber>
    </recommendedName>
    <alternativeName>
        <fullName evidence="10 13">Adenylosuccinase</fullName>
    </alternativeName>
</protein>
<evidence type="ECO:0000256" key="8">
    <source>
        <dbReference type="ARBA" id="ARBA00024477"/>
    </source>
</evidence>
<dbReference type="SUPFAM" id="SSF48557">
    <property type="entry name" value="L-aspartase-like"/>
    <property type="match status" value="1"/>
</dbReference>
<dbReference type="PROSITE" id="PS00163">
    <property type="entry name" value="FUMARATE_LYASES"/>
    <property type="match status" value="1"/>
</dbReference>
<evidence type="ECO:0000256" key="12">
    <source>
        <dbReference type="NCBIfam" id="TIGR00928"/>
    </source>
</evidence>
<dbReference type="InterPro" id="IPR020557">
    <property type="entry name" value="Fumarate_lyase_CS"/>
</dbReference>
<dbReference type="GO" id="GO:0004018">
    <property type="term" value="F:N6-(1,2-dicarboxyethyl)AMP AMP-lyase (fumarate-forming) activity"/>
    <property type="evidence" value="ECO:0007669"/>
    <property type="project" value="UniProtKB-UniRule"/>
</dbReference>
<dbReference type="GO" id="GO:0006189">
    <property type="term" value="P:'de novo' IMP biosynthetic process"/>
    <property type="evidence" value="ECO:0007669"/>
    <property type="project" value="UniProtKB-UniPathway"/>
</dbReference>
<dbReference type="InterPro" id="IPR013539">
    <property type="entry name" value="PurB_C"/>
</dbReference>
<evidence type="ECO:0000256" key="3">
    <source>
        <dbReference type="ARBA" id="ARBA00008273"/>
    </source>
</evidence>
<organism evidence="16 17">
    <name type="scientific">Candidatus Curtissbacteria bacterium RBG_13_40_7</name>
    <dbReference type="NCBI Taxonomy" id="1797706"/>
    <lineage>
        <taxon>Bacteria</taxon>
        <taxon>Candidatus Curtissiibacteriota</taxon>
    </lineage>
</organism>
<comment type="catalytic activity">
    <reaction evidence="11">
        <text>N(6)-(1,2-dicarboxyethyl)-AMP = fumarate + AMP</text>
        <dbReference type="Rhea" id="RHEA:16853"/>
        <dbReference type="ChEBI" id="CHEBI:29806"/>
        <dbReference type="ChEBI" id="CHEBI:57567"/>
        <dbReference type="ChEBI" id="CHEBI:456215"/>
        <dbReference type="EC" id="4.3.2.2"/>
    </reaction>
    <physiologicalReaction direction="left-to-right" evidence="11">
        <dbReference type="Rhea" id="RHEA:16854"/>
    </physiologicalReaction>
</comment>
<evidence type="ECO:0000256" key="9">
    <source>
        <dbReference type="ARBA" id="ARBA00025012"/>
    </source>
</evidence>
<dbReference type="PRINTS" id="PR00149">
    <property type="entry name" value="FUMRATELYASE"/>
</dbReference>
<dbReference type="Pfam" id="PF00206">
    <property type="entry name" value="Lyase_1"/>
    <property type="match status" value="1"/>
</dbReference>
<evidence type="ECO:0000256" key="11">
    <source>
        <dbReference type="ARBA" id="ARBA00049115"/>
    </source>
</evidence>
<evidence type="ECO:0000256" key="4">
    <source>
        <dbReference type="ARBA" id="ARBA00012339"/>
    </source>
</evidence>
<evidence type="ECO:0000256" key="13">
    <source>
        <dbReference type="RuleBase" id="RU361172"/>
    </source>
</evidence>
<dbReference type="InterPro" id="IPR004769">
    <property type="entry name" value="Pur_lyase"/>
</dbReference>
<accession>A0A1F5FU21</accession>
<dbReference type="PANTHER" id="PTHR43411">
    <property type="entry name" value="ADENYLOSUCCINATE LYASE"/>
    <property type="match status" value="1"/>
</dbReference>
<dbReference type="EMBL" id="MFAU01000060">
    <property type="protein sequence ID" value="OGD83108.1"/>
    <property type="molecule type" value="Genomic_DNA"/>
</dbReference>
<evidence type="ECO:0000256" key="10">
    <source>
        <dbReference type="ARBA" id="ARBA00030717"/>
    </source>
</evidence>
<comment type="pathway">
    <text evidence="1 13">Purine metabolism; IMP biosynthesis via de novo pathway; 5-amino-1-(5-phospho-D-ribosyl)imidazole-4-carboxamide from 5-amino-1-(5-phospho-D-ribosyl)imidazole-4-carboxylate: step 2/2.</text>
</comment>
<comment type="pathway">
    <text evidence="2 13">Purine metabolism; AMP biosynthesis via de novo pathway; AMP from IMP: step 2/2.</text>
</comment>
<feature type="domain" description="Adenylosuccinate lyase PurB C-terminal" evidence="15">
    <location>
        <begin position="331"/>
        <end position="445"/>
    </location>
</feature>
<name>A0A1F5FU21_9BACT</name>
<reference evidence="16 17" key="1">
    <citation type="journal article" date="2016" name="Nat. Commun.">
        <title>Thousands of microbial genomes shed light on interconnected biogeochemical processes in an aquifer system.</title>
        <authorList>
            <person name="Anantharaman K."/>
            <person name="Brown C.T."/>
            <person name="Hug L.A."/>
            <person name="Sharon I."/>
            <person name="Castelle C.J."/>
            <person name="Probst A.J."/>
            <person name="Thomas B.C."/>
            <person name="Singh A."/>
            <person name="Wilkins M.J."/>
            <person name="Karaoz U."/>
            <person name="Brodie E.L."/>
            <person name="Williams K.H."/>
            <person name="Hubbard S.S."/>
            <person name="Banfield J.F."/>
        </authorList>
    </citation>
    <scope>NUCLEOTIDE SEQUENCE [LARGE SCALE GENOMIC DNA]</scope>
</reference>
<feature type="domain" description="Fumarate lyase N-terminal" evidence="14">
    <location>
        <begin position="18"/>
        <end position="312"/>
    </location>
</feature>
<comment type="similarity">
    <text evidence="3 13">Belongs to the lyase 1 family. Adenylosuccinate lyase subfamily.</text>
</comment>
<dbReference type="Gene3D" id="1.10.275.10">
    <property type="entry name" value="Fumarase/aspartase (N-terminal domain)"/>
    <property type="match status" value="1"/>
</dbReference>
<dbReference type="InterPro" id="IPR047136">
    <property type="entry name" value="PurB_bact"/>
</dbReference>
<evidence type="ECO:0000256" key="6">
    <source>
        <dbReference type="ARBA" id="ARBA00022755"/>
    </source>
</evidence>
<keyword evidence="6 13" id="KW-0658">Purine biosynthesis</keyword>
<evidence type="ECO:0000256" key="7">
    <source>
        <dbReference type="ARBA" id="ARBA00023239"/>
    </source>
</evidence>
<sequence length="465" mass="53071">MKPTLPLTQLTAISPLDGRYREKTGELADYVSEYNLIRTRFEIEAKYIIALSDAGITRKITRSEKEKLENLGQKLTLEDAGKVKKIEEETRHDVKAMERAFRQILGSTPLKDLMEMIHFGLTSEDINNLAYRLMLKRATEEILLPTLFQIVDELVKRAEKFKAVPMLARTHGQAAVPTTIGKELIVYAVRLNRQIAKLEKQKLSGKLTGAVGNFNALQVAYPDIDWLKFSSRFIESFDFEPNLITTQINPYEDMIEYFQNYQRINSILIDFDQDMWRYISDEWFVQEVKKGEVGSSTMPQKVNPIDFENSEGNLTLANGVLETLSRKLPISRLQRDLSDSTTIRNIGVALGYSLVGYKSVLSGLSRVKPNHSKVAQELDKDWAILSEGVQTILRKSKVKDPYSLIASLTRGEHITKEMWQKWVGTLPITENQKSILRNLTPQNYVGLAMKLVNIGLKEIKLSRKK</sequence>
<gene>
    <name evidence="16" type="ORF">A2165_04020</name>
</gene>
<dbReference type="Proteomes" id="UP000179252">
    <property type="component" value="Unassembled WGS sequence"/>
</dbReference>
<dbReference type="InterPro" id="IPR022761">
    <property type="entry name" value="Fumarate_lyase_N"/>
</dbReference>